<evidence type="ECO:0000313" key="1">
    <source>
        <dbReference type="EMBL" id="VVD28454.1"/>
    </source>
</evidence>
<dbReference type="EMBL" id="LR699553">
    <property type="protein sequence ID" value="VVD28454.1"/>
    <property type="molecule type" value="Genomic_DNA"/>
</dbReference>
<sequence length="70" mass="7356">MSEIRTLGDVLPDEIARVTVILGHYVEIGPASAIGAMLIRASLDRATRAAASGDVVAMIEALDDLKGYSE</sequence>
<dbReference type="Proteomes" id="UP000325811">
    <property type="component" value="Chromosome I"/>
</dbReference>
<evidence type="ECO:0000313" key="2">
    <source>
        <dbReference type="Proteomes" id="UP000325811"/>
    </source>
</evidence>
<gene>
    <name evidence="1" type="ORF">PDMSB3_1998</name>
</gene>
<protein>
    <submittedName>
        <fullName evidence="1">Uncharacterized protein</fullName>
    </submittedName>
</protein>
<organism evidence="1 2">
    <name type="scientific">Paraburkholderia dioscoreae</name>
    <dbReference type="NCBI Taxonomy" id="2604047"/>
    <lineage>
        <taxon>Bacteria</taxon>
        <taxon>Pseudomonadati</taxon>
        <taxon>Pseudomonadota</taxon>
        <taxon>Betaproteobacteria</taxon>
        <taxon>Burkholderiales</taxon>
        <taxon>Burkholderiaceae</taxon>
        <taxon>Paraburkholderia</taxon>
    </lineage>
</organism>
<dbReference type="KEGG" id="pdio:PDMSB3_1998"/>
<proteinExistence type="predicted"/>
<keyword evidence="2" id="KW-1185">Reference proteome</keyword>
<name>A0A5Q4YVB1_9BURK</name>
<reference evidence="1 2" key="1">
    <citation type="submission" date="2019-08" db="EMBL/GenBank/DDBJ databases">
        <authorList>
            <person name="Herpell B J."/>
        </authorList>
    </citation>
    <scope>NUCLEOTIDE SEQUENCE [LARGE SCALE GENOMIC DNA]</scope>
    <source>
        <strain evidence="2">Msb3</strain>
    </source>
</reference>
<dbReference type="RefSeq" id="WP_165185848.1">
    <property type="nucleotide sequence ID" value="NZ_LR699553.1"/>
</dbReference>
<accession>A0A5Q4YVB1</accession>
<dbReference type="AlphaFoldDB" id="A0A5Q4YVB1"/>